<protein>
    <submittedName>
        <fullName evidence="1">Uncharacterized protein</fullName>
    </submittedName>
</protein>
<gene>
    <name evidence="1" type="ORF">PSON_ATCC_30995.1.T0690067</name>
</gene>
<name>A0A8S1P4J2_9CILI</name>
<accession>A0A8S1P4J2</accession>
<organism evidence="1 2">
    <name type="scientific">Paramecium sonneborni</name>
    <dbReference type="NCBI Taxonomy" id="65129"/>
    <lineage>
        <taxon>Eukaryota</taxon>
        <taxon>Sar</taxon>
        <taxon>Alveolata</taxon>
        <taxon>Ciliophora</taxon>
        <taxon>Intramacronucleata</taxon>
        <taxon>Oligohymenophorea</taxon>
        <taxon>Peniculida</taxon>
        <taxon>Parameciidae</taxon>
        <taxon>Paramecium</taxon>
    </lineage>
</organism>
<comment type="caution">
    <text evidence="1">The sequence shown here is derived from an EMBL/GenBank/DDBJ whole genome shotgun (WGS) entry which is preliminary data.</text>
</comment>
<dbReference type="AlphaFoldDB" id="A0A8S1P4J2"/>
<dbReference type="EMBL" id="CAJJDN010000069">
    <property type="protein sequence ID" value="CAD8097795.1"/>
    <property type="molecule type" value="Genomic_DNA"/>
</dbReference>
<reference evidence="1" key="1">
    <citation type="submission" date="2021-01" db="EMBL/GenBank/DDBJ databases">
        <authorList>
            <consortium name="Genoscope - CEA"/>
            <person name="William W."/>
        </authorList>
    </citation>
    <scope>NUCLEOTIDE SEQUENCE</scope>
</reference>
<evidence type="ECO:0000313" key="1">
    <source>
        <dbReference type="EMBL" id="CAD8097795.1"/>
    </source>
</evidence>
<keyword evidence="2" id="KW-1185">Reference proteome</keyword>
<dbReference type="Proteomes" id="UP000692954">
    <property type="component" value="Unassembled WGS sequence"/>
</dbReference>
<evidence type="ECO:0000313" key="2">
    <source>
        <dbReference type="Proteomes" id="UP000692954"/>
    </source>
</evidence>
<dbReference type="OrthoDB" id="301415at2759"/>
<proteinExistence type="predicted"/>
<sequence>MGEIYNFDDRVQYEKLNCQVYTVELKQESFKNKLENIEWIKFESDDFELKLQSSWECIRTKQPFAYGMMKAVYLMKKRNNNQEIYVVKFQLRKAFTKVLQCSQ</sequence>